<reference evidence="1" key="1">
    <citation type="journal article" date="2014" name="Int. J. Syst. Evol. Microbiol.">
        <title>Complete genome sequence of Corynebacterium casei LMG S-19264T (=DSM 44701T), isolated from a smear-ripened cheese.</title>
        <authorList>
            <consortium name="US DOE Joint Genome Institute (JGI-PGF)"/>
            <person name="Walter F."/>
            <person name="Albersmeier A."/>
            <person name="Kalinowski J."/>
            <person name="Ruckert C."/>
        </authorList>
    </citation>
    <scope>NUCLEOTIDE SEQUENCE</scope>
    <source>
        <strain evidence="1">CGMCC 1.12698</strain>
    </source>
</reference>
<organism evidence="1 2">
    <name type="scientific">Priestia taiwanensis</name>
    <dbReference type="NCBI Taxonomy" id="1347902"/>
    <lineage>
        <taxon>Bacteria</taxon>
        <taxon>Bacillati</taxon>
        <taxon>Bacillota</taxon>
        <taxon>Bacilli</taxon>
        <taxon>Bacillales</taxon>
        <taxon>Bacillaceae</taxon>
        <taxon>Priestia</taxon>
    </lineage>
</organism>
<sequence>MTGKKQTLNSYSIELKPRNNIEKSKEHMEQLQYKLAQSKRFREGMQALAEAGRKAKEMGL</sequence>
<proteinExistence type="predicted"/>
<name>A0A917EQ00_9BACI</name>
<keyword evidence="2" id="KW-1185">Reference proteome</keyword>
<dbReference type="EMBL" id="BMFK01000001">
    <property type="protein sequence ID" value="GGE64064.1"/>
    <property type="molecule type" value="Genomic_DNA"/>
</dbReference>
<dbReference type="Proteomes" id="UP000605259">
    <property type="component" value="Unassembled WGS sequence"/>
</dbReference>
<accession>A0A917EQ00</accession>
<evidence type="ECO:0000313" key="2">
    <source>
        <dbReference type="Proteomes" id="UP000605259"/>
    </source>
</evidence>
<reference evidence="1" key="2">
    <citation type="submission" date="2020-09" db="EMBL/GenBank/DDBJ databases">
        <authorList>
            <person name="Sun Q."/>
            <person name="Zhou Y."/>
        </authorList>
    </citation>
    <scope>NUCLEOTIDE SEQUENCE</scope>
    <source>
        <strain evidence="1">CGMCC 1.12698</strain>
    </source>
</reference>
<evidence type="ECO:0000313" key="1">
    <source>
        <dbReference type="EMBL" id="GGE64064.1"/>
    </source>
</evidence>
<gene>
    <name evidence="1" type="ORF">GCM10007140_12930</name>
</gene>
<protein>
    <submittedName>
        <fullName evidence="1">Uncharacterized protein</fullName>
    </submittedName>
</protein>
<dbReference type="RefSeq" id="WP_188387572.1">
    <property type="nucleotide sequence ID" value="NZ_BMFK01000001.1"/>
</dbReference>
<comment type="caution">
    <text evidence="1">The sequence shown here is derived from an EMBL/GenBank/DDBJ whole genome shotgun (WGS) entry which is preliminary data.</text>
</comment>
<dbReference type="AlphaFoldDB" id="A0A917EQ00"/>